<name>A0A2M8Q984_9CHLR</name>
<organism evidence="2 3">
    <name type="scientific">Candidatus Thermofonsia Clade 3 bacterium</name>
    <dbReference type="NCBI Taxonomy" id="2364212"/>
    <lineage>
        <taxon>Bacteria</taxon>
        <taxon>Bacillati</taxon>
        <taxon>Chloroflexota</taxon>
        <taxon>Candidatus Thermofontia</taxon>
        <taxon>Candidatus Thermofonsia Clade 3</taxon>
    </lineage>
</organism>
<dbReference type="PANTHER" id="PTHR43774">
    <property type="entry name" value="PEPTIDE METHIONINE SULFOXIDE REDUCTASE"/>
    <property type="match status" value="1"/>
</dbReference>
<comment type="similarity">
    <text evidence="1">Belongs to the MsrA Met sulfoxide reductase family.</text>
</comment>
<dbReference type="GO" id="GO:0008113">
    <property type="term" value="F:peptide-methionine (S)-S-oxide reductase activity"/>
    <property type="evidence" value="ECO:0007669"/>
    <property type="project" value="InterPro"/>
</dbReference>
<reference evidence="2 3" key="1">
    <citation type="submission" date="2017-11" db="EMBL/GenBank/DDBJ databases">
        <title>Evolution of Phototrophy in the Chloroflexi Phylum Driven by Horizontal Gene Transfer.</title>
        <authorList>
            <person name="Ward L.M."/>
            <person name="Hemp J."/>
            <person name="Shih P.M."/>
            <person name="Mcglynn S.E."/>
            <person name="Fischer W."/>
        </authorList>
    </citation>
    <scope>NUCLEOTIDE SEQUENCE [LARGE SCALE GENOMIC DNA]</scope>
    <source>
        <strain evidence="2">JP3_7</strain>
    </source>
</reference>
<dbReference type="AlphaFoldDB" id="A0A2M8Q984"/>
<dbReference type="PANTHER" id="PTHR43774:SF1">
    <property type="entry name" value="PEPTIDE METHIONINE SULFOXIDE REDUCTASE MSRA 2"/>
    <property type="match status" value="1"/>
</dbReference>
<sequence length="43" mass="5379">AFYPAEEYHQRYFARNPLQPYCQVVIAPKVAKFRKQYFERLRR</sequence>
<evidence type="ECO:0000313" key="3">
    <source>
        <dbReference type="Proteomes" id="UP000230790"/>
    </source>
</evidence>
<dbReference type="SUPFAM" id="SSF55068">
    <property type="entry name" value="Peptide methionine sulfoxide reductase"/>
    <property type="match status" value="1"/>
</dbReference>
<gene>
    <name evidence="2" type="ORF">CUN48_14185</name>
</gene>
<evidence type="ECO:0000256" key="1">
    <source>
        <dbReference type="ARBA" id="ARBA00005591"/>
    </source>
</evidence>
<accession>A0A2M8Q984</accession>
<dbReference type="Proteomes" id="UP000230790">
    <property type="component" value="Unassembled WGS sequence"/>
</dbReference>
<protein>
    <submittedName>
        <fullName evidence="2">Peptide-methionine (S)-S-oxide reductase</fullName>
    </submittedName>
</protein>
<dbReference type="Gene3D" id="3.30.1060.10">
    <property type="entry name" value="Peptide methionine sulphoxide reductase MsrA"/>
    <property type="match status" value="1"/>
</dbReference>
<feature type="non-terminal residue" evidence="2">
    <location>
        <position position="1"/>
    </location>
</feature>
<comment type="caution">
    <text evidence="2">The sequence shown here is derived from an EMBL/GenBank/DDBJ whole genome shotgun (WGS) entry which is preliminary data.</text>
</comment>
<dbReference type="InterPro" id="IPR036509">
    <property type="entry name" value="Met_Sox_Rdtase_MsrA_sf"/>
</dbReference>
<evidence type="ECO:0000313" key="2">
    <source>
        <dbReference type="EMBL" id="PJF46361.1"/>
    </source>
</evidence>
<proteinExistence type="inferred from homology"/>
<dbReference type="EMBL" id="PGTN01000257">
    <property type="protein sequence ID" value="PJF46361.1"/>
    <property type="molecule type" value="Genomic_DNA"/>
</dbReference>